<gene>
    <name evidence="1" type="ORF">D9758_001383</name>
</gene>
<protein>
    <submittedName>
        <fullName evidence="1">Uncharacterized protein</fullName>
    </submittedName>
</protein>
<proteinExistence type="predicted"/>
<evidence type="ECO:0000313" key="2">
    <source>
        <dbReference type="Proteomes" id="UP000559256"/>
    </source>
</evidence>
<dbReference type="Proteomes" id="UP000559256">
    <property type="component" value="Unassembled WGS sequence"/>
</dbReference>
<keyword evidence="2" id="KW-1185">Reference proteome</keyword>
<dbReference type="OrthoDB" id="18412at2759"/>
<sequence>MPSLRNKPVEIHLSKMPDTILFCVMLQDPQIPEASISSSVTRQTTTELYKHLAPEDEPLEEPKPLRPLTSLNWPYVPEESVYPDPLERDDPKPLQLRHYEAIGESYIQFRCLVAYHHTTATSPTIRRALASHPNLPAVLTSIDQLKGTDRDRALQQALGVTAPEIIDSSKSVELDEDTIALRALAEAVEAAVREDKNGALGLDWDG</sequence>
<dbReference type="EMBL" id="JAACJM010000012">
    <property type="protein sequence ID" value="KAF5370060.1"/>
    <property type="molecule type" value="Genomic_DNA"/>
</dbReference>
<organism evidence="1 2">
    <name type="scientific">Tetrapyrgos nigripes</name>
    <dbReference type="NCBI Taxonomy" id="182062"/>
    <lineage>
        <taxon>Eukaryota</taxon>
        <taxon>Fungi</taxon>
        <taxon>Dikarya</taxon>
        <taxon>Basidiomycota</taxon>
        <taxon>Agaricomycotina</taxon>
        <taxon>Agaricomycetes</taxon>
        <taxon>Agaricomycetidae</taxon>
        <taxon>Agaricales</taxon>
        <taxon>Marasmiineae</taxon>
        <taxon>Marasmiaceae</taxon>
        <taxon>Tetrapyrgos</taxon>
    </lineage>
</organism>
<comment type="caution">
    <text evidence="1">The sequence shown here is derived from an EMBL/GenBank/DDBJ whole genome shotgun (WGS) entry which is preliminary data.</text>
</comment>
<reference evidence="1 2" key="1">
    <citation type="journal article" date="2020" name="ISME J.">
        <title>Uncovering the hidden diversity of litter-decomposition mechanisms in mushroom-forming fungi.</title>
        <authorList>
            <person name="Floudas D."/>
            <person name="Bentzer J."/>
            <person name="Ahren D."/>
            <person name="Johansson T."/>
            <person name="Persson P."/>
            <person name="Tunlid A."/>
        </authorList>
    </citation>
    <scope>NUCLEOTIDE SEQUENCE [LARGE SCALE GENOMIC DNA]</scope>
    <source>
        <strain evidence="1 2">CBS 291.85</strain>
    </source>
</reference>
<dbReference type="AlphaFoldDB" id="A0A8H5GSF9"/>
<accession>A0A8H5GSF9</accession>
<evidence type="ECO:0000313" key="1">
    <source>
        <dbReference type="EMBL" id="KAF5370060.1"/>
    </source>
</evidence>
<name>A0A8H5GSF9_9AGAR</name>